<dbReference type="RefSeq" id="WP_094550345.1">
    <property type="nucleotide sequence ID" value="NZ_MQWB01000001.1"/>
</dbReference>
<dbReference type="Proteomes" id="UP000216446">
    <property type="component" value="Unassembled WGS sequence"/>
</dbReference>
<dbReference type="Gene3D" id="1.20.1440.60">
    <property type="entry name" value="23S rRNA-intervening sequence"/>
    <property type="match status" value="1"/>
</dbReference>
<evidence type="ECO:0000313" key="2">
    <source>
        <dbReference type="Proteomes" id="UP000216446"/>
    </source>
</evidence>
<reference evidence="1 2" key="1">
    <citation type="submission" date="2016-11" db="EMBL/GenBank/DDBJ databases">
        <title>Study of marine rhodopsin-containing bacteria.</title>
        <authorList>
            <person name="Yoshizawa S."/>
            <person name="Kumagai Y."/>
            <person name="Kogure K."/>
        </authorList>
    </citation>
    <scope>NUCLEOTIDE SEQUENCE [LARGE SCALE GENOMIC DNA]</scope>
    <source>
        <strain evidence="1 2">SG-29</strain>
    </source>
</reference>
<name>A0A259U2J6_9BACT</name>
<dbReference type="InterPro" id="IPR012657">
    <property type="entry name" value="23S_rRNA-intervening_sequence"/>
</dbReference>
<dbReference type="EMBL" id="MQWB01000001">
    <property type="protein sequence ID" value="OZC04170.1"/>
    <property type="molecule type" value="Genomic_DNA"/>
</dbReference>
<evidence type="ECO:0000313" key="1">
    <source>
        <dbReference type="EMBL" id="OZC04170.1"/>
    </source>
</evidence>
<organism evidence="1 2">
    <name type="scientific">Rubricoccus marinus</name>
    <dbReference type="NCBI Taxonomy" id="716817"/>
    <lineage>
        <taxon>Bacteria</taxon>
        <taxon>Pseudomonadati</taxon>
        <taxon>Rhodothermota</taxon>
        <taxon>Rhodothermia</taxon>
        <taxon>Rhodothermales</taxon>
        <taxon>Rubricoccaceae</taxon>
        <taxon>Rubricoccus</taxon>
    </lineage>
</organism>
<dbReference type="SUPFAM" id="SSF158446">
    <property type="entry name" value="IVS-encoded protein-like"/>
    <property type="match status" value="1"/>
</dbReference>
<protein>
    <submittedName>
        <fullName evidence="1">Four helix bundle protein</fullName>
    </submittedName>
</protein>
<proteinExistence type="predicted"/>
<dbReference type="AlphaFoldDB" id="A0A259U2J6"/>
<sequence length="147" mass="16904">MEDSRFGDWCRKVPGTISGDALWKVKAYRLALYASDLVWEDAALLQKDRRAWGISDQVVRSVGSVSANIAEGYSRGGGRDRARFYEYALGSARESRDWYYKARRLLAPEAVEKRLDPMTHIIRLLTTMTRNERSVHLREPETDYDAT</sequence>
<dbReference type="PANTHER" id="PTHR38471">
    <property type="entry name" value="FOUR HELIX BUNDLE PROTEIN"/>
    <property type="match status" value="1"/>
</dbReference>
<keyword evidence="2" id="KW-1185">Reference proteome</keyword>
<dbReference type="NCBIfam" id="TIGR02436">
    <property type="entry name" value="four helix bundle protein"/>
    <property type="match status" value="1"/>
</dbReference>
<dbReference type="Pfam" id="PF05635">
    <property type="entry name" value="23S_rRNA_IVP"/>
    <property type="match status" value="1"/>
</dbReference>
<accession>A0A259U2J6</accession>
<dbReference type="InterPro" id="IPR036583">
    <property type="entry name" value="23S_rRNA_IVS_sf"/>
</dbReference>
<gene>
    <name evidence="1" type="ORF">BSZ36_14975</name>
</gene>
<dbReference type="OrthoDB" id="9811959at2"/>
<dbReference type="PANTHER" id="PTHR38471:SF2">
    <property type="entry name" value="FOUR HELIX BUNDLE PROTEIN"/>
    <property type="match status" value="1"/>
</dbReference>
<dbReference type="InParanoid" id="A0A259U2J6"/>
<comment type="caution">
    <text evidence="1">The sequence shown here is derived from an EMBL/GenBank/DDBJ whole genome shotgun (WGS) entry which is preliminary data.</text>
</comment>